<comment type="caution">
    <text evidence="2">The sequence shown here is derived from an EMBL/GenBank/DDBJ whole genome shotgun (WGS) entry which is preliminary data.</text>
</comment>
<dbReference type="InterPro" id="IPR051549">
    <property type="entry name" value="PEP_Utilizing_Enz"/>
</dbReference>
<dbReference type="Pfam" id="PF00391">
    <property type="entry name" value="PEP-utilizers"/>
    <property type="match status" value="1"/>
</dbReference>
<dbReference type="PANTHER" id="PTHR43615">
    <property type="entry name" value="PHOSPHOENOLPYRUVATE SYNTHASE-RELATED"/>
    <property type="match status" value="1"/>
</dbReference>
<gene>
    <name evidence="2" type="ORF">T9A_00267</name>
</gene>
<evidence type="ECO:0000259" key="1">
    <source>
        <dbReference type="Pfam" id="PF00391"/>
    </source>
</evidence>
<dbReference type="SUPFAM" id="SSF56059">
    <property type="entry name" value="Glutathione synthetase ATP-binding domain-like"/>
    <property type="match status" value="1"/>
</dbReference>
<proteinExistence type="predicted"/>
<dbReference type="Gene3D" id="3.30.470.20">
    <property type="entry name" value="ATP-grasp fold, B domain"/>
    <property type="match status" value="1"/>
</dbReference>
<reference evidence="2 3" key="1">
    <citation type="submission" date="2012-09" db="EMBL/GenBank/DDBJ databases">
        <title>Genome Sequence of alkane-degrading Bacterium Alcanivorax jadensis T9.</title>
        <authorList>
            <person name="Lai Q."/>
            <person name="Shao Z."/>
        </authorList>
    </citation>
    <scope>NUCLEOTIDE SEQUENCE [LARGE SCALE GENOMIC DNA]</scope>
    <source>
        <strain evidence="2 3">T9</strain>
    </source>
</reference>
<keyword evidence="3" id="KW-1185">Reference proteome</keyword>
<accession>A0ABR4WH51</accession>
<feature type="domain" description="PEP-utilising enzyme mobile" evidence="1">
    <location>
        <begin position="589"/>
        <end position="658"/>
    </location>
</feature>
<dbReference type="InterPro" id="IPR036637">
    <property type="entry name" value="Phosphohistidine_dom_sf"/>
</dbReference>
<organism evidence="2 3">
    <name type="scientific">Alcanivorax jadensis T9</name>
    <dbReference type="NCBI Taxonomy" id="1177181"/>
    <lineage>
        <taxon>Bacteria</taxon>
        <taxon>Pseudomonadati</taxon>
        <taxon>Pseudomonadota</taxon>
        <taxon>Gammaproteobacteria</taxon>
        <taxon>Oceanospirillales</taxon>
        <taxon>Alcanivoracaceae</taxon>
        <taxon>Alcanivorax</taxon>
    </lineage>
</organism>
<protein>
    <recommendedName>
        <fullName evidence="1">PEP-utilising enzyme mobile domain-containing protein</fullName>
    </recommendedName>
</protein>
<dbReference type="RefSeq" id="WP_035244451.1">
    <property type="nucleotide sequence ID" value="NZ_ARXU01000001.1"/>
</dbReference>
<evidence type="ECO:0000313" key="2">
    <source>
        <dbReference type="EMBL" id="KGD62947.1"/>
    </source>
</evidence>
<dbReference type="Proteomes" id="UP000029443">
    <property type="component" value="Unassembled WGS sequence"/>
</dbReference>
<name>A0ABR4WH51_9GAMM</name>
<dbReference type="InterPro" id="IPR008279">
    <property type="entry name" value="PEP-util_enz_mobile_dom"/>
</dbReference>
<dbReference type="EMBL" id="ARXU01000001">
    <property type="protein sequence ID" value="KGD62947.1"/>
    <property type="molecule type" value="Genomic_DNA"/>
</dbReference>
<dbReference type="PANTHER" id="PTHR43615:SF1">
    <property type="entry name" value="PPDK_N DOMAIN-CONTAINING PROTEIN"/>
    <property type="match status" value="1"/>
</dbReference>
<dbReference type="SUPFAM" id="SSF52009">
    <property type="entry name" value="Phosphohistidine domain"/>
    <property type="match status" value="1"/>
</dbReference>
<dbReference type="Gene3D" id="3.50.30.10">
    <property type="entry name" value="Phosphohistidine domain"/>
    <property type="match status" value="1"/>
</dbReference>
<evidence type="ECO:0000313" key="3">
    <source>
        <dbReference type="Proteomes" id="UP000029443"/>
    </source>
</evidence>
<sequence>MGIEVLTADAQGSENLQRWAAMGLPVPPSWRVKRDVVQDSSPESLAQQLRALPRMFSEERYWVLQQGPMNPDSQRESLLNLDSDESLAAALRSIFQREQGPDHVVIQALPRQQAAGVLFTRHPLRQDLPHMVVEGVLDGSSERQRLIFDDDGRLVHASHEELALGDQVGAPLLRDLHEQLKQNFQRPQAGEWVFDGQQLWLLQTLPVGSLPMPKEAWTRRAGNGLFTQVETPLWYTLAGRWLKTAFWEPLVAREGWQSLAKVEPYRRQHSHLYTNCAFFRELQSQHAGASRFLPPAWQQLESRADTVSGSNLVDRFTVYRHQLTLARVGRDLKRWQHPAATQEGLWRAFMQLDGMGERLSSVEGEVGYLALPDRSHSYTAPFPLKMLVTGSEKDAIDALVKGRSEALRETGLRPGADPVHAPLNESPAQAGNLNGLYASATGDLPSCAEPSVEDARWLSLARQARGLRFAIGNRLRGLLRAMGAVAVNQGRLQHPDDIYFLYFDELWQLWMAQQLPASANREVIGDRKLRYLDDGLQGAPDWKMDQIGYGFGGGQRLSPLLRGLPLVPGRVEGPIRRVCSAWSLNRICPGDIVVVDQVEPAWLPWLVQAGGLVIAEKDPCNGAASLAVSYGIPAIWSASDVMHSVQDELPGHLDATHGSLDVSAKIAED</sequence>